<accession>A0A6J6G114</accession>
<dbReference type="Gene3D" id="3.40.190.10">
    <property type="entry name" value="Periplasmic binding protein-like II"/>
    <property type="match status" value="1"/>
</dbReference>
<proteinExistence type="inferred from homology"/>
<dbReference type="PANTHER" id="PTHR43649:SF29">
    <property type="entry name" value="OSMOPROTECTIVE COMPOUNDS-BINDING PROTEIN GGTB"/>
    <property type="match status" value="1"/>
</dbReference>
<dbReference type="PANTHER" id="PTHR43649">
    <property type="entry name" value="ARABINOSE-BINDING PROTEIN-RELATED"/>
    <property type="match status" value="1"/>
</dbReference>
<gene>
    <name evidence="3" type="ORF">UFOPK1778_00898</name>
</gene>
<dbReference type="AlphaFoldDB" id="A0A6J6G114"/>
<evidence type="ECO:0000256" key="1">
    <source>
        <dbReference type="ARBA" id="ARBA00008520"/>
    </source>
</evidence>
<dbReference type="InterPro" id="IPR006059">
    <property type="entry name" value="SBP"/>
</dbReference>
<evidence type="ECO:0000313" key="3">
    <source>
        <dbReference type="EMBL" id="CAB4594691.1"/>
    </source>
</evidence>
<organism evidence="3">
    <name type="scientific">freshwater metagenome</name>
    <dbReference type="NCBI Taxonomy" id="449393"/>
    <lineage>
        <taxon>unclassified sequences</taxon>
        <taxon>metagenomes</taxon>
        <taxon>ecological metagenomes</taxon>
    </lineage>
</organism>
<dbReference type="InterPro" id="IPR050490">
    <property type="entry name" value="Bact_solute-bd_prot1"/>
</dbReference>
<reference evidence="3" key="1">
    <citation type="submission" date="2020-05" db="EMBL/GenBank/DDBJ databases">
        <authorList>
            <person name="Chiriac C."/>
            <person name="Salcher M."/>
            <person name="Ghai R."/>
            <person name="Kavagutti S V."/>
        </authorList>
    </citation>
    <scope>NUCLEOTIDE SEQUENCE</scope>
</reference>
<evidence type="ECO:0000256" key="2">
    <source>
        <dbReference type="ARBA" id="ARBA00022448"/>
    </source>
</evidence>
<dbReference type="Pfam" id="PF01547">
    <property type="entry name" value="SBP_bac_1"/>
    <property type="match status" value="1"/>
</dbReference>
<name>A0A6J6G114_9ZZZZ</name>
<comment type="similarity">
    <text evidence="1">Belongs to the bacterial solute-binding protein 1 family.</text>
</comment>
<keyword evidence="2" id="KW-0813">Transport</keyword>
<dbReference type="EMBL" id="CAEZUD010000049">
    <property type="protein sequence ID" value="CAB4594691.1"/>
    <property type="molecule type" value="Genomic_DNA"/>
</dbReference>
<dbReference type="SUPFAM" id="SSF53850">
    <property type="entry name" value="Periplasmic binding protein-like II"/>
    <property type="match status" value="1"/>
</dbReference>
<sequence length="430" mass="46168">MKLVNKKGVRVLAVVVAAAFVTTSTLASAPAASKKTFNIWWYSKDNTPTGQTWAVALKEFKKAHPELDVKFQLKTFEVMNNTGAQILNSNAAPDITEYNKGNGTAGLASKAGLLTDLTPYSKKYNWNLPSSVSLYGQYDSKGLMGTGKLYGVPSYGEYVSVFYNKDIFAKNNVKIPTTMAQLEAAMATFKAAGVTPLSMGGAGYQTVHNVYALAVSRANQTWINSFQLFKGKPIDATTDANIKWAATKLVAWQKAGYLPENVSGVKVDEEATPAFQSGKAAMEIGGSWLDGDMQTKITTFKYGKFVLPGTLSVGSAGNLFVIPTKSKNKDLAAEFINMVLSKKYQNYLGNAGGLPLFADEEAIANPAAILTAAPFGQIVKKNALAMYPDWPVPGYYDILLSNGTALLASGDVDAYMKATGSFYNTGRPKA</sequence>
<protein>
    <submittedName>
        <fullName evidence="3">Unannotated protein</fullName>
    </submittedName>
</protein>